<dbReference type="EMBL" id="LEPB01000001">
    <property type="protein sequence ID" value="RCA12070.1"/>
    <property type="molecule type" value="Genomic_DNA"/>
</dbReference>
<accession>A0A367CJ47</accession>
<organism evidence="1 2">
    <name type="scientific">Enterococcus durans</name>
    <dbReference type="NCBI Taxonomy" id="53345"/>
    <lineage>
        <taxon>Bacteria</taxon>
        <taxon>Bacillati</taxon>
        <taxon>Bacillota</taxon>
        <taxon>Bacilli</taxon>
        <taxon>Lactobacillales</taxon>
        <taxon>Enterococcaceae</taxon>
        <taxon>Enterococcus</taxon>
    </lineage>
</organism>
<comment type="caution">
    <text evidence="1">The sequence shown here is derived from an EMBL/GenBank/DDBJ whole genome shotgun (WGS) entry which is preliminary data.</text>
</comment>
<sequence length="65" mass="7497">MVEGRGLKAWKTSVRMSQIRSTFFSIKKFDFKTSVAVLLVTGFDYFIKLVSATINARMILNYKIE</sequence>
<evidence type="ECO:0000313" key="1">
    <source>
        <dbReference type="EMBL" id="RCA12070.1"/>
    </source>
</evidence>
<dbReference type="STRING" id="53345.LIU_00375"/>
<evidence type="ECO:0000313" key="2">
    <source>
        <dbReference type="Proteomes" id="UP000252797"/>
    </source>
</evidence>
<gene>
    <name evidence="1" type="ORF">EA71_00274</name>
</gene>
<proteinExistence type="predicted"/>
<reference evidence="1 2" key="1">
    <citation type="submission" date="2015-06" db="EMBL/GenBank/DDBJ databases">
        <title>The Genome Sequence of Enterococcus durans 4EA1.</title>
        <authorList>
            <consortium name="The Broad Institute Genomics Platform"/>
            <consortium name="The Broad Institute Genome Sequencing Center for Infectious Disease"/>
            <person name="Earl A.M."/>
            <person name="Van Tyne D."/>
            <person name="Lebreton F."/>
            <person name="Saavedra J.T."/>
            <person name="Gilmore M.S."/>
            <person name="Manson Mcguire A."/>
            <person name="Clock S."/>
            <person name="Crupain M."/>
            <person name="Rangan U."/>
            <person name="Young S."/>
            <person name="Abouelleil A."/>
            <person name="Cao P."/>
            <person name="Chapman S.B."/>
            <person name="Griggs A."/>
            <person name="Priest M."/>
            <person name="Shea T."/>
            <person name="Wortman J."/>
            <person name="Nusbaum C."/>
            <person name="Birren B."/>
        </authorList>
    </citation>
    <scope>NUCLEOTIDE SEQUENCE [LARGE SCALE GENOMIC DNA]</scope>
    <source>
        <strain evidence="1 2">4EA1</strain>
    </source>
</reference>
<name>A0A367CJ47_9ENTE</name>
<dbReference type="Proteomes" id="UP000252797">
    <property type="component" value="Unassembled WGS sequence"/>
</dbReference>
<dbReference type="AlphaFoldDB" id="A0A367CJ47"/>
<protein>
    <submittedName>
        <fullName evidence="1">Uncharacterized protein</fullName>
    </submittedName>
</protein>